<protein>
    <submittedName>
        <fullName evidence="2">G-protein coupled receptors family 1 profile domain-containing protein</fullName>
    </submittedName>
</protein>
<accession>A0AC35F3X3</accession>
<evidence type="ECO:0000313" key="2">
    <source>
        <dbReference type="WBParaSite" id="PS1159_v2.g13569.t1"/>
    </source>
</evidence>
<evidence type="ECO:0000313" key="1">
    <source>
        <dbReference type="Proteomes" id="UP000887580"/>
    </source>
</evidence>
<dbReference type="Proteomes" id="UP000887580">
    <property type="component" value="Unplaced"/>
</dbReference>
<proteinExistence type="predicted"/>
<organism evidence="1 2">
    <name type="scientific">Panagrolaimus sp. PS1159</name>
    <dbReference type="NCBI Taxonomy" id="55785"/>
    <lineage>
        <taxon>Eukaryota</taxon>
        <taxon>Metazoa</taxon>
        <taxon>Ecdysozoa</taxon>
        <taxon>Nematoda</taxon>
        <taxon>Chromadorea</taxon>
        <taxon>Rhabditida</taxon>
        <taxon>Tylenchina</taxon>
        <taxon>Panagrolaimomorpha</taxon>
        <taxon>Panagrolaimoidea</taxon>
        <taxon>Panagrolaimidae</taxon>
        <taxon>Panagrolaimus</taxon>
    </lineage>
</organism>
<name>A0AC35F3X3_9BILA</name>
<dbReference type="WBParaSite" id="PS1159_v2.g13569.t1">
    <property type="protein sequence ID" value="PS1159_v2.g13569.t1"/>
    <property type="gene ID" value="PS1159_v2.g13569"/>
</dbReference>
<sequence>MRYAASISNVFIGAFLLKLVRKKIVAKNALTKKNNRLAVVTLLMALLLDFLPHLVNFSLNTFKDINITKYLGPYSLLFASINTSICAMTYFRTIRKQSISNIKQFQTNQMYPTSTQPSKK</sequence>
<reference evidence="2" key="1">
    <citation type="submission" date="2022-11" db="UniProtKB">
        <authorList>
            <consortium name="WormBaseParasite"/>
        </authorList>
    </citation>
    <scope>IDENTIFICATION</scope>
</reference>